<protein>
    <submittedName>
        <fullName evidence="1">Uncharacterized protein</fullName>
    </submittedName>
</protein>
<evidence type="ECO:0000313" key="1">
    <source>
        <dbReference type="EMBL" id="KAI9897995.1"/>
    </source>
</evidence>
<dbReference type="EMBL" id="CM047945">
    <property type="protein sequence ID" value="KAI9897995.1"/>
    <property type="molecule type" value="Genomic_DNA"/>
</dbReference>
<dbReference type="Proteomes" id="UP001163324">
    <property type="component" value="Chromosome 6"/>
</dbReference>
<organism evidence="1 2">
    <name type="scientific">Trichothecium roseum</name>
    <dbReference type="NCBI Taxonomy" id="47278"/>
    <lineage>
        <taxon>Eukaryota</taxon>
        <taxon>Fungi</taxon>
        <taxon>Dikarya</taxon>
        <taxon>Ascomycota</taxon>
        <taxon>Pezizomycotina</taxon>
        <taxon>Sordariomycetes</taxon>
        <taxon>Hypocreomycetidae</taxon>
        <taxon>Hypocreales</taxon>
        <taxon>Hypocreales incertae sedis</taxon>
        <taxon>Trichothecium</taxon>
    </lineage>
</organism>
<proteinExistence type="predicted"/>
<reference evidence="1" key="1">
    <citation type="submission" date="2022-10" db="EMBL/GenBank/DDBJ databases">
        <title>Complete Genome of Trichothecium roseum strain YXFP-22015, a Plant Pathogen Isolated from Citrus.</title>
        <authorList>
            <person name="Wang Y."/>
            <person name="Zhu L."/>
        </authorList>
    </citation>
    <scope>NUCLEOTIDE SEQUENCE</scope>
    <source>
        <strain evidence="1">YXFP-22015</strain>
    </source>
</reference>
<name>A0ACC0UV30_9HYPO</name>
<evidence type="ECO:0000313" key="2">
    <source>
        <dbReference type="Proteomes" id="UP001163324"/>
    </source>
</evidence>
<comment type="caution">
    <text evidence="1">The sequence shown here is derived from an EMBL/GenBank/DDBJ whole genome shotgun (WGS) entry which is preliminary data.</text>
</comment>
<accession>A0ACC0UV30</accession>
<gene>
    <name evidence="1" type="ORF">N3K66_006355</name>
</gene>
<keyword evidence="2" id="KW-1185">Reference proteome</keyword>
<sequence>MGCYDIEAAIAEYESGLRGMPTIACPSDLSFEQLTNLFEILNSAFAYNGGSDSAPLLIVKAFISCSRGTLEADAYTYRSIVGNVYVDGVMTAVVGCVCIQKNLEGPCIKDPEVEFELRWGSKPMDIVEPGNVIWTADEQCWMEKAIAQALSRQREIAVHHNLLVAIWRARHFIRCSRHSQWLDAPPAAGSIPQFIDVKEYMDDIAPPAGLDMETLYAHNGQGLEPTMSLFNMTFQGFTI</sequence>